<keyword evidence="3" id="KW-1185">Reference proteome</keyword>
<feature type="transmembrane region" description="Helical" evidence="1">
    <location>
        <begin position="38"/>
        <end position="56"/>
    </location>
</feature>
<keyword evidence="1" id="KW-1133">Transmembrane helix</keyword>
<dbReference type="Proteomes" id="UP000236754">
    <property type="component" value="Unassembled WGS sequence"/>
</dbReference>
<dbReference type="AlphaFoldDB" id="A0A1H6DMU0"/>
<evidence type="ECO:0000256" key="1">
    <source>
        <dbReference type="SAM" id="Phobius"/>
    </source>
</evidence>
<sequence>MWHDVAGLLVGVGMAGGAALSSGQGLARSYRRPRCGRWAGVAAGVGIAGSGAAGLAHGPDAAFVAAFALLGLGLVLYVAAGPYTRFGRRARAARAARRWRPRA</sequence>
<reference evidence="2 3" key="1">
    <citation type="submission" date="2016-10" db="EMBL/GenBank/DDBJ databases">
        <authorList>
            <person name="de Groot N.N."/>
        </authorList>
    </citation>
    <scope>NUCLEOTIDE SEQUENCE [LARGE SCALE GENOMIC DNA]</scope>
    <source>
        <strain evidence="2 3">CGMCC 4.2023</strain>
    </source>
</reference>
<feature type="transmembrane region" description="Helical" evidence="1">
    <location>
        <begin position="6"/>
        <end position="26"/>
    </location>
</feature>
<feature type="transmembrane region" description="Helical" evidence="1">
    <location>
        <begin position="62"/>
        <end position="84"/>
    </location>
</feature>
<keyword evidence="1" id="KW-0472">Membrane</keyword>
<evidence type="ECO:0000313" key="3">
    <source>
        <dbReference type="Proteomes" id="UP000236754"/>
    </source>
</evidence>
<organism evidence="2 3">
    <name type="scientific">Actinacidiphila yanglinensis</name>
    <dbReference type="NCBI Taxonomy" id="310779"/>
    <lineage>
        <taxon>Bacteria</taxon>
        <taxon>Bacillati</taxon>
        <taxon>Actinomycetota</taxon>
        <taxon>Actinomycetes</taxon>
        <taxon>Kitasatosporales</taxon>
        <taxon>Streptomycetaceae</taxon>
        <taxon>Actinacidiphila</taxon>
    </lineage>
</organism>
<dbReference type="EMBL" id="FNVU01000017">
    <property type="protein sequence ID" value="SEG86524.1"/>
    <property type="molecule type" value="Genomic_DNA"/>
</dbReference>
<gene>
    <name evidence="2" type="ORF">SAMN05216223_117116</name>
</gene>
<accession>A0A1H6DMU0</accession>
<evidence type="ECO:0000313" key="2">
    <source>
        <dbReference type="EMBL" id="SEG86524.1"/>
    </source>
</evidence>
<proteinExistence type="predicted"/>
<keyword evidence="1" id="KW-0812">Transmembrane</keyword>
<name>A0A1H6DMU0_9ACTN</name>
<protein>
    <submittedName>
        <fullName evidence="2">Uncharacterized protein</fullName>
    </submittedName>
</protein>